<gene>
    <name evidence="1" type="ORF">Scep_014924</name>
</gene>
<evidence type="ECO:0000313" key="2">
    <source>
        <dbReference type="Proteomes" id="UP001419268"/>
    </source>
</evidence>
<dbReference type="Proteomes" id="UP001419268">
    <property type="component" value="Unassembled WGS sequence"/>
</dbReference>
<organism evidence="1 2">
    <name type="scientific">Stephania cephalantha</name>
    <dbReference type="NCBI Taxonomy" id="152367"/>
    <lineage>
        <taxon>Eukaryota</taxon>
        <taxon>Viridiplantae</taxon>
        <taxon>Streptophyta</taxon>
        <taxon>Embryophyta</taxon>
        <taxon>Tracheophyta</taxon>
        <taxon>Spermatophyta</taxon>
        <taxon>Magnoliopsida</taxon>
        <taxon>Ranunculales</taxon>
        <taxon>Menispermaceae</taxon>
        <taxon>Menispermoideae</taxon>
        <taxon>Cissampelideae</taxon>
        <taxon>Stephania</taxon>
    </lineage>
</organism>
<proteinExistence type="predicted"/>
<name>A0AAP0J437_9MAGN</name>
<reference evidence="1 2" key="1">
    <citation type="submission" date="2024-01" db="EMBL/GenBank/DDBJ databases">
        <title>Genome assemblies of Stephania.</title>
        <authorList>
            <person name="Yang L."/>
        </authorList>
    </citation>
    <scope>NUCLEOTIDE SEQUENCE [LARGE SCALE GENOMIC DNA]</scope>
    <source>
        <strain evidence="1">JXDWG</strain>
        <tissue evidence="1">Leaf</tissue>
    </source>
</reference>
<dbReference type="EMBL" id="JBBNAG010000006">
    <property type="protein sequence ID" value="KAK9126078.1"/>
    <property type="molecule type" value="Genomic_DNA"/>
</dbReference>
<keyword evidence="2" id="KW-1185">Reference proteome</keyword>
<accession>A0AAP0J437</accession>
<sequence>MKCVPYYDELSVIFGDDQATGGNAMTDNEANIELPSLEEMSNIEKLFPTK</sequence>
<protein>
    <submittedName>
        <fullName evidence="1">Uncharacterized protein</fullName>
    </submittedName>
</protein>
<evidence type="ECO:0000313" key="1">
    <source>
        <dbReference type="EMBL" id="KAK9126078.1"/>
    </source>
</evidence>
<dbReference type="AlphaFoldDB" id="A0AAP0J437"/>
<comment type="caution">
    <text evidence="1">The sequence shown here is derived from an EMBL/GenBank/DDBJ whole genome shotgun (WGS) entry which is preliminary data.</text>
</comment>